<proteinExistence type="predicted"/>
<name>A0AC34RB96_9BILA</name>
<evidence type="ECO:0000313" key="1">
    <source>
        <dbReference type="Proteomes" id="UP000887576"/>
    </source>
</evidence>
<accession>A0AC34RB96</accession>
<dbReference type="Proteomes" id="UP000887576">
    <property type="component" value="Unplaced"/>
</dbReference>
<organism evidence="1 2">
    <name type="scientific">Panagrolaimus sp. JU765</name>
    <dbReference type="NCBI Taxonomy" id="591449"/>
    <lineage>
        <taxon>Eukaryota</taxon>
        <taxon>Metazoa</taxon>
        <taxon>Ecdysozoa</taxon>
        <taxon>Nematoda</taxon>
        <taxon>Chromadorea</taxon>
        <taxon>Rhabditida</taxon>
        <taxon>Tylenchina</taxon>
        <taxon>Panagrolaimomorpha</taxon>
        <taxon>Panagrolaimoidea</taxon>
        <taxon>Panagrolaimidae</taxon>
        <taxon>Panagrolaimus</taxon>
    </lineage>
</organism>
<sequence length="452" mass="50751">MARFCYEEVEFDSNLQSLRLLKDPAVYEHTLDKQVAKRRQLMNNIDDTLCQKNERIAMKGARPRTYDNNGDGFANVRAAARECGTIARYRQSSESSNEDDQRYSARLVPAIDSSSAAEPESRGKSPNVLPPNEVPNYNLLPEKLPPTNSANSSSVHEKTASVEHSRHPASLTVPTPQNTMQPSGTFPSLDNSQTESPRYVRRTQHQSDIVEPVTNPPRNAPPRFDVDRLRSRFTNLNVENNPQAESLLQNADFELKPYDLDAPGEMPNCDTEELPQSNSSFAHEQTAAVEPSRPTFSTSCNNVMEPSMVVPAYQSPIQQSKMAEKSFRSVSSGRFPSLDNSQTESPRFVRHIQHQSQTVEPVTNPLQNGPSKLGFRDLYDRSTASNVKDAPPTEQLADFSRPRPYVDLPPKDEEREATLSRRPPPTRPRRDMVADGIPSYNLISEDVFLTRI</sequence>
<dbReference type="WBParaSite" id="JU765_v2.g5383.t1">
    <property type="protein sequence ID" value="JU765_v2.g5383.t1"/>
    <property type="gene ID" value="JU765_v2.g5383"/>
</dbReference>
<evidence type="ECO:0000313" key="2">
    <source>
        <dbReference type="WBParaSite" id="JU765_v2.g5383.t1"/>
    </source>
</evidence>
<reference evidence="2" key="1">
    <citation type="submission" date="2022-11" db="UniProtKB">
        <authorList>
            <consortium name="WormBaseParasite"/>
        </authorList>
    </citation>
    <scope>IDENTIFICATION</scope>
</reference>
<protein>
    <submittedName>
        <fullName evidence="2">Uncharacterized protein</fullName>
    </submittedName>
</protein>